<dbReference type="EMBL" id="JAFBEB010000001">
    <property type="protein sequence ID" value="MBM7589032.1"/>
    <property type="molecule type" value="Genomic_DNA"/>
</dbReference>
<gene>
    <name evidence="2" type="ORF">JOD01_000618</name>
</gene>
<feature type="compositionally biased region" description="Basic and acidic residues" evidence="1">
    <location>
        <begin position="28"/>
        <end position="55"/>
    </location>
</feature>
<keyword evidence="3" id="KW-1185">Reference proteome</keyword>
<proteinExistence type="predicted"/>
<dbReference type="AlphaFoldDB" id="A0A938XZZ8"/>
<organism evidence="2 3">
    <name type="scientific">Brevibacillus fulvus</name>
    <dbReference type="NCBI Taxonomy" id="1125967"/>
    <lineage>
        <taxon>Bacteria</taxon>
        <taxon>Bacillati</taxon>
        <taxon>Bacillota</taxon>
        <taxon>Bacilli</taxon>
        <taxon>Bacillales</taxon>
        <taxon>Paenibacillaceae</taxon>
        <taxon>Brevibacillus</taxon>
    </lineage>
</organism>
<reference evidence="2" key="1">
    <citation type="submission" date="2021-01" db="EMBL/GenBank/DDBJ databases">
        <title>Genomic Encyclopedia of Type Strains, Phase IV (KMG-IV): sequencing the most valuable type-strain genomes for metagenomic binning, comparative biology and taxonomic classification.</title>
        <authorList>
            <person name="Goeker M."/>
        </authorList>
    </citation>
    <scope>NUCLEOTIDE SEQUENCE</scope>
    <source>
        <strain evidence="2">DSM 25523</strain>
    </source>
</reference>
<evidence type="ECO:0000313" key="3">
    <source>
        <dbReference type="Proteomes" id="UP000717624"/>
    </source>
</evidence>
<protein>
    <submittedName>
        <fullName evidence="2">Uncharacterized protein</fullName>
    </submittedName>
</protein>
<sequence length="89" mass="10541">MLFCCHRRRSGNNLHSMHRSRLGRPRLRRDEHKGAEQTEVLRTDRAEQRERERLPLHTGEPQLVCAADSSVVLRGWQEQWEKEQENLAA</sequence>
<dbReference type="Proteomes" id="UP000717624">
    <property type="component" value="Unassembled WGS sequence"/>
</dbReference>
<feature type="region of interest" description="Disordered" evidence="1">
    <location>
        <begin position="8"/>
        <end position="57"/>
    </location>
</feature>
<accession>A0A938XZZ8</accession>
<comment type="caution">
    <text evidence="2">The sequence shown here is derived from an EMBL/GenBank/DDBJ whole genome shotgun (WGS) entry which is preliminary data.</text>
</comment>
<evidence type="ECO:0000313" key="2">
    <source>
        <dbReference type="EMBL" id="MBM7589032.1"/>
    </source>
</evidence>
<feature type="compositionally biased region" description="Basic residues" evidence="1">
    <location>
        <begin position="8"/>
        <end position="27"/>
    </location>
</feature>
<evidence type="ECO:0000256" key="1">
    <source>
        <dbReference type="SAM" id="MobiDB-lite"/>
    </source>
</evidence>
<name>A0A938XZZ8_9BACL</name>